<dbReference type="AlphaFoldDB" id="A0A285BU25"/>
<dbReference type="InterPro" id="IPR011990">
    <property type="entry name" value="TPR-like_helical_dom_sf"/>
</dbReference>
<dbReference type="EMBL" id="LT907782">
    <property type="protein sequence ID" value="SNX58732.1"/>
    <property type="molecule type" value="Genomic_DNA"/>
</dbReference>
<reference evidence="1 2" key="1">
    <citation type="submission" date="2017-08" db="EMBL/GenBank/DDBJ databases">
        <authorList>
            <person name="de Groot N.N."/>
        </authorList>
    </citation>
    <scope>NUCLEOTIDE SEQUENCE [LARGE SCALE GENOMIC DNA]</scope>
    <source>
        <strain evidence="1 2">Nm15</strain>
    </source>
</reference>
<dbReference type="InterPro" id="IPR050767">
    <property type="entry name" value="Sel1_AlgK"/>
</dbReference>
<dbReference type="Gene3D" id="1.25.40.10">
    <property type="entry name" value="Tetratricopeptide repeat domain"/>
    <property type="match status" value="1"/>
</dbReference>
<organism evidence="1 2">
    <name type="scientific">Nitrosomonas ureae</name>
    <dbReference type="NCBI Taxonomy" id="44577"/>
    <lineage>
        <taxon>Bacteria</taxon>
        <taxon>Pseudomonadati</taxon>
        <taxon>Pseudomonadota</taxon>
        <taxon>Betaproteobacteria</taxon>
        <taxon>Nitrosomonadales</taxon>
        <taxon>Nitrosomonadaceae</taxon>
        <taxon>Nitrosomonas</taxon>
    </lineage>
</organism>
<dbReference type="SUPFAM" id="SSF81901">
    <property type="entry name" value="HCP-like"/>
    <property type="match status" value="1"/>
</dbReference>
<evidence type="ECO:0000313" key="1">
    <source>
        <dbReference type="EMBL" id="SNX58732.1"/>
    </source>
</evidence>
<protein>
    <submittedName>
        <fullName evidence="1">Sel1 repeat-containing protein</fullName>
    </submittedName>
</protein>
<sequence length="199" mass="22158">MIQRITIFLSLIFGVFMNNSNAEYFIKVDPKSVSHILKSAEHGDSAMQVTIGMWYQGGMNGLAKDLQKAAYWYAKAADQGHIVAQRNFSNMYYRGEGFTKDLKESIFWLKKAAHGGDVPAQTNLGLAYIQGEGVPKDFNEGYKWTAKAAEKHDAIAQRNLGFLYLEGKGVQKNIQSGIYWLQMAAKQGDPVAINALKGR</sequence>
<dbReference type="PANTHER" id="PTHR11102">
    <property type="entry name" value="SEL-1-LIKE PROTEIN"/>
    <property type="match status" value="1"/>
</dbReference>
<dbReference type="InterPro" id="IPR006597">
    <property type="entry name" value="Sel1-like"/>
</dbReference>
<dbReference type="RefSeq" id="WP_172424063.1">
    <property type="nucleotide sequence ID" value="NZ_LT907782.1"/>
</dbReference>
<name>A0A285BU25_9PROT</name>
<dbReference type="PANTHER" id="PTHR11102:SF160">
    <property type="entry name" value="ERAD-ASSOCIATED E3 UBIQUITIN-PROTEIN LIGASE COMPONENT HRD3"/>
    <property type="match status" value="1"/>
</dbReference>
<dbReference type="Pfam" id="PF08238">
    <property type="entry name" value="Sel1"/>
    <property type="match status" value="4"/>
</dbReference>
<accession>A0A285BU25</accession>
<gene>
    <name evidence="1" type="ORF">SAMN06296273_0195</name>
</gene>
<proteinExistence type="predicted"/>
<evidence type="ECO:0000313" key="2">
    <source>
        <dbReference type="Proteomes" id="UP000242498"/>
    </source>
</evidence>
<dbReference type="Proteomes" id="UP000242498">
    <property type="component" value="Chromosome I"/>
</dbReference>
<dbReference type="SMART" id="SM00671">
    <property type="entry name" value="SEL1"/>
    <property type="match status" value="4"/>
</dbReference>